<feature type="transmembrane region" description="Helical" evidence="2">
    <location>
        <begin position="86"/>
        <end position="105"/>
    </location>
</feature>
<feature type="region of interest" description="Disordered" evidence="1">
    <location>
        <begin position="35"/>
        <end position="77"/>
    </location>
</feature>
<feature type="transmembrane region" description="Helical" evidence="2">
    <location>
        <begin position="309"/>
        <end position="327"/>
    </location>
</feature>
<dbReference type="AlphaFoldDB" id="A0A239CST0"/>
<feature type="transmembrane region" description="Helical" evidence="2">
    <location>
        <begin position="495"/>
        <end position="520"/>
    </location>
</feature>
<dbReference type="InterPro" id="IPR019286">
    <property type="entry name" value="DUF2339_TM"/>
</dbReference>
<keyword evidence="2" id="KW-0472">Membrane</keyword>
<dbReference type="PANTHER" id="PTHR38434">
    <property type="entry name" value="BLL2549 PROTEIN"/>
    <property type="match status" value="1"/>
</dbReference>
<keyword evidence="4" id="KW-1185">Reference proteome</keyword>
<evidence type="ECO:0000313" key="3">
    <source>
        <dbReference type="EMBL" id="SNS22443.1"/>
    </source>
</evidence>
<dbReference type="EMBL" id="FZOU01000001">
    <property type="protein sequence ID" value="SNS22443.1"/>
    <property type="molecule type" value="Genomic_DNA"/>
</dbReference>
<gene>
    <name evidence="3" type="ORF">SAMN05421770_10159</name>
</gene>
<dbReference type="Proteomes" id="UP000198356">
    <property type="component" value="Unassembled WGS sequence"/>
</dbReference>
<feature type="transmembrane region" description="Helical" evidence="2">
    <location>
        <begin position="147"/>
        <end position="165"/>
    </location>
</feature>
<organism evidence="3 4">
    <name type="scientific">Granulicella rosea</name>
    <dbReference type="NCBI Taxonomy" id="474952"/>
    <lineage>
        <taxon>Bacteria</taxon>
        <taxon>Pseudomonadati</taxon>
        <taxon>Acidobacteriota</taxon>
        <taxon>Terriglobia</taxon>
        <taxon>Terriglobales</taxon>
        <taxon>Acidobacteriaceae</taxon>
        <taxon>Granulicella</taxon>
    </lineage>
</organism>
<name>A0A239CST0_9BACT</name>
<dbReference type="OrthoDB" id="111501at2"/>
<feature type="transmembrane region" description="Helical" evidence="2">
    <location>
        <begin position="584"/>
        <end position="601"/>
    </location>
</feature>
<protein>
    <submittedName>
        <fullName evidence="3">Predicted membrane protein</fullName>
    </submittedName>
</protein>
<feature type="compositionally biased region" description="Pro residues" evidence="1">
    <location>
        <begin position="59"/>
        <end position="76"/>
    </location>
</feature>
<evidence type="ECO:0000256" key="2">
    <source>
        <dbReference type="SAM" id="Phobius"/>
    </source>
</evidence>
<feature type="transmembrane region" description="Helical" evidence="2">
    <location>
        <begin position="199"/>
        <end position="216"/>
    </location>
</feature>
<feature type="compositionally biased region" description="Low complexity" evidence="1">
    <location>
        <begin position="39"/>
        <end position="51"/>
    </location>
</feature>
<feature type="transmembrane region" description="Helical" evidence="2">
    <location>
        <begin position="526"/>
        <end position="546"/>
    </location>
</feature>
<feature type="transmembrane region" description="Helical" evidence="2">
    <location>
        <begin position="247"/>
        <end position="265"/>
    </location>
</feature>
<keyword evidence="2" id="KW-0812">Transmembrane</keyword>
<dbReference type="RefSeq" id="WP_089406406.1">
    <property type="nucleotide sequence ID" value="NZ_FZOU01000001.1"/>
</dbReference>
<feature type="transmembrane region" description="Helical" evidence="2">
    <location>
        <begin position="422"/>
        <end position="446"/>
    </location>
</feature>
<feature type="transmembrane region" description="Helical" evidence="2">
    <location>
        <begin position="553"/>
        <end position="572"/>
    </location>
</feature>
<feature type="transmembrane region" description="Helical" evidence="2">
    <location>
        <begin position="171"/>
        <end position="192"/>
    </location>
</feature>
<reference evidence="3 4" key="1">
    <citation type="submission" date="2017-06" db="EMBL/GenBank/DDBJ databases">
        <authorList>
            <person name="Kim H.J."/>
            <person name="Triplett B.A."/>
        </authorList>
    </citation>
    <scope>NUCLEOTIDE SEQUENCE [LARGE SCALE GENOMIC DNA]</scope>
    <source>
        <strain evidence="3 4">DSM 18704</strain>
    </source>
</reference>
<feature type="transmembrane region" description="Helical" evidence="2">
    <location>
        <begin position="222"/>
        <end position="240"/>
    </location>
</feature>
<feature type="transmembrane region" description="Helical" evidence="2">
    <location>
        <begin position="333"/>
        <end position="350"/>
    </location>
</feature>
<sequence length="623" mass="66827">MDLPEPEQKPERTATAAELAALTARVAWLERQLAELQGPASRPAPRAPVVPAERESRETPPPPPTIPFAAKTPPPQSLENRLGSQVFSRVGIVAVLIGVAAFLKLAVDNGWLNPTPMTRLLAGLAVGTGVVLWSERFRRKGFPAFSYALKAVGTGVLYLSLWAAFQMYHLLPAPVALGMMILVTAWNAWMAWVQDAELLAGYALIGAMATPALLSTGGDHELFLFTYLAAIDLGVVALLRVKPWSRLLLGCVPVTFVYYAGWYALHYREDSFGLTAFFIAVFFTIFHGPSLGDLPADAAKRAPGETLRLVLALANAGFTTVAAYALLDDASHRDMLPWVMVVLAAVYLGLMRLQRNAATAGVSLSLAVVFLTVAIPLKASGRWITVGWLVEGVALLALSSRLSRAAAMQAFADGTSFAAYRLLRLLGLGALALGFAGVMSLPWWLYREPQTTLANARFATALVGIAAFALTVWIASRAEEADLAPSIPEMNLWPVIAALGVVAINLIALQAGILEIVTYWGGTAPLAEALSISGYLMLYGAGLLAVGFSQRSAFLRWQALGLLLFTIGKTFLYDVRSLSEGYRVASFLGLGALLMGISFAYQKDWLGLKVAESDVPTQPEGQP</sequence>
<proteinExistence type="predicted"/>
<feature type="transmembrane region" description="Helical" evidence="2">
    <location>
        <begin position="117"/>
        <end position="135"/>
    </location>
</feature>
<dbReference type="Pfam" id="PF10101">
    <property type="entry name" value="DUF2339"/>
    <property type="match status" value="2"/>
</dbReference>
<feature type="transmembrane region" description="Helical" evidence="2">
    <location>
        <begin position="357"/>
        <end position="377"/>
    </location>
</feature>
<keyword evidence="2" id="KW-1133">Transmembrane helix</keyword>
<feature type="transmembrane region" description="Helical" evidence="2">
    <location>
        <begin position="458"/>
        <end position="475"/>
    </location>
</feature>
<dbReference type="PANTHER" id="PTHR38434:SF1">
    <property type="entry name" value="BLL2549 PROTEIN"/>
    <property type="match status" value="1"/>
</dbReference>
<feature type="transmembrane region" description="Helical" evidence="2">
    <location>
        <begin position="271"/>
        <end position="288"/>
    </location>
</feature>
<accession>A0A239CST0</accession>
<evidence type="ECO:0000256" key="1">
    <source>
        <dbReference type="SAM" id="MobiDB-lite"/>
    </source>
</evidence>
<evidence type="ECO:0000313" key="4">
    <source>
        <dbReference type="Proteomes" id="UP000198356"/>
    </source>
</evidence>